<evidence type="ECO:0000256" key="1">
    <source>
        <dbReference type="SAM" id="Phobius"/>
    </source>
</evidence>
<feature type="transmembrane region" description="Helical" evidence="1">
    <location>
        <begin position="37"/>
        <end position="56"/>
    </location>
</feature>
<comment type="caution">
    <text evidence="2">The sequence shown here is derived from an EMBL/GenBank/DDBJ whole genome shotgun (WGS) entry which is preliminary data.</text>
</comment>
<organism evidence="2 3">
    <name type="scientific">Rugosimonospora africana</name>
    <dbReference type="NCBI Taxonomy" id="556532"/>
    <lineage>
        <taxon>Bacteria</taxon>
        <taxon>Bacillati</taxon>
        <taxon>Actinomycetota</taxon>
        <taxon>Actinomycetes</taxon>
        <taxon>Micromonosporales</taxon>
        <taxon>Micromonosporaceae</taxon>
        <taxon>Rugosimonospora</taxon>
    </lineage>
</organism>
<protein>
    <recommendedName>
        <fullName evidence="4">DUF2178 domain-containing protein</fullName>
    </recommendedName>
</protein>
<sequence>MSTERTSPPRGWRRWVPALWTGYGALYVLAFALRGQLAPALVAAALVAAVGVGLAVELRRPGRNQPQQLGWAQDERQRLIHHKAMALVGYAALAAATVACFVTFIVSSRPPSWPMLCVLGLAAVYGGGLAFYQRRM</sequence>
<dbReference type="EMBL" id="BONZ01000043">
    <property type="protein sequence ID" value="GIH16371.1"/>
    <property type="molecule type" value="Genomic_DNA"/>
</dbReference>
<evidence type="ECO:0000313" key="3">
    <source>
        <dbReference type="Proteomes" id="UP000642748"/>
    </source>
</evidence>
<gene>
    <name evidence="2" type="ORF">Raf01_45430</name>
</gene>
<accession>A0A8J3QX79</accession>
<keyword evidence="1" id="KW-0472">Membrane</keyword>
<feature type="transmembrane region" description="Helical" evidence="1">
    <location>
        <begin position="112"/>
        <end position="132"/>
    </location>
</feature>
<feature type="transmembrane region" description="Helical" evidence="1">
    <location>
        <begin position="12"/>
        <end position="31"/>
    </location>
</feature>
<keyword evidence="1" id="KW-0812">Transmembrane</keyword>
<evidence type="ECO:0008006" key="4">
    <source>
        <dbReference type="Google" id="ProtNLM"/>
    </source>
</evidence>
<dbReference type="AlphaFoldDB" id="A0A8J3QX79"/>
<proteinExistence type="predicted"/>
<reference evidence="2" key="1">
    <citation type="submission" date="2021-01" db="EMBL/GenBank/DDBJ databases">
        <title>Whole genome shotgun sequence of Rugosimonospora africana NBRC 104875.</title>
        <authorList>
            <person name="Komaki H."/>
            <person name="Tamura T."/>
        </authorList>
    </citation>
    <scope>NUCLEOTIDE SEQUENCE</scope>
    <source>
        <strain evidence="2">NBRC 104875</strain>
    </source>
</reference>
<keyword evidence="3" id="KW-1185">Reference proteome</keyword>
<dbReference type="RefSeq" id="WP_203919962.1">
    <property type="nucleotide sequence ID" value="NZ_BONZ01000043.1"/>
</dbReference>
<feature type="transmembrane region" description="Helical" evidence="1">
    <location>
        <begin position="84"/>
        <end position="106"/>
    </location>
</feature>
<keyword evidence="1" id="KW-1133">Transmembrane helix</keyword>
<name>A0A8J3QX79_9ACTN</name>
<evidence type="ECO:0000313" key="2">
    <source>
        <dbReference type="EMBL" id="GIH16371.1"/>
    </source>
</evidence>
<dbReference type="Proteomes" id="UP000642748">
    <property type="component" value="Unassembled WGS sequence"/>
</dbReference>